<organism evidence="1">
    <name type="scientific">Yersinia ruckeri</name>
    <dbReference type="NCBI Taxonomy" id="29486"/>
    <lineage>
        <taxon>Bacteria</taxon>
        <taxon>Pseudomonadati</taxon>
        <taxon>Pseudomonadota</taxon>
        <taxon>Gammaproteobacteria</taxon>
        <taxon>Enterobacterales</taxon>
        <taxon>Yersiniaceae</taxon>
        <taxon>Yersinia</taxon>
    </lineage>
</organism>
<gene>
    <name evidence="1" type="ORF">CSF007_3300</name>
</gene>
<evidence type="ECO:0000313" key="1">
    <source>
        <dbReference type="EMBL" id="CEK26439.1"/>
    </source>
</evidence>
<proteinExistence type="predicted"/>
<dbReference type="AlphaFoldDB" id="A0A0A8VEM4"/>
<dbReference type="RefSeq" id="WP_265318548.1">
    <property type="nucleotide sequence ID" value="NZ_JANAUQ010000001.1"/>
</dbReference>
<protein>
    <submittedName>
        <fullName evidence="1">Uncharacterized protein</fullName>
    </submittedName>
</protein>
<reference evidence="1" key="1">
    <citation type="journal article" date="2015" name="Genome Announc.">
        <title>Complete Genome Sequence of Yersinia ruckeri Strain CSF007-82, Etiologic Agent of Red Mouth Disease in Salmonid Fish.</title>
        <authorList>
            <person name="Nelson M.C."/>
            <person name="LaPatra S.E."/>
            <person name="Welch T.J."/>
            <person name="Graf J."/>
        </authorList>
    </citation>
    <scope>NUCLEOTIDE SEQUENCE</scope>
    <source>
        <strain evidence="1">CSF007-82</strain>
    </source>
</reference>
<name>A0A0A8VEM4_YERRU</name>
<sequence length="46" mass="5124">MLVGRGIFQGKHLVLEYTVSGLARASAYSAADALWCYQDLARFFNI</sequence>
<accession>A0A0A8VEM4</accession>
<dbReference type="EMBL" id="LN681231">
    <property type="protein sequence ID" value="CEK26439.1"/>
    <property type="molecule type" value="Genomic_DNA"/>
</dbReference>